<reference evidence="2" key="1">
    <citation type="submission" date="2019-08" db="EMBL/GenBank/DDBJ databases">
        <authorList>
            <person name="Kucharzyk K."/>
            <person name="Murdoch R.W."/>
            <person name="Higgins S."/>
            <person name="Loffler F."/>
        </authorList>
    </citation>
    <scope>NUCLEOTIDE SEQUENCE</scope>
</reference>
<dbReference type="CDD" id="cd06262">
    <property type="entry name" value="metallo-hydrolase-like_MBL-fold"/>
    <property type="match status" value="1"/>
</dbReference>
<proteinExistence type="predicted"/>
<dbReference type="InterPro" id="IPR036866">
    <property type="entry name" value="RibonucZ/Hydroxyglut_hydro"/>
</dbReference>
<comment type="caution">
    <text evidence="2">The sequence shown here is derived from an EMBL/GenBank/DDBJ whole genome shotgun (WGS) entry which is preliminary data.</text>
</comment>
<dbReference type="InterPro" id="IPR001279">
    <property type="entry name" value="Metallo-B-lactamas"/>
</dbReference>
<dbReference type="Pfam" id="PF00753">
    <property type="entry name" value="Lactamase_B"/>
    <property type="match status" value="1"/>
</dbReference>
<dbReference type="SUPFAM" id="SSF56281">
    <property type="entry name" value="Metallo-hydrolase/oxidoreductase"/>
    <property type="match status" value="1"/>
</dbReference>
<dbReference type="AlphaFoldDB" id="A0A644UKQ8"/>
<dbReference type="SMART" id="SM00849">
    <property type="entry name" value="Lactamase_B"/>
    <property type="match status" value="1"/>
</dbReference>
<protein>
    <recommendedName>
        <fullName evidence="1">Metallo-beta-lactamase domain-containing protein</fullName>
    </recommendedName>
</protein>
<gene>
    <name evidence="2" type="ORF">SDC9_25370</name>
</gene>
<feature type="domain" description="Metallo-beta-lactamase" evidence="1">
    <location>
        <begin position="92"/>
        <end position="321"/>
    </location>
</feature>
<evidence type="ECO:0000313" key="2">
    <source>
        <dbReference type="EMBL" id="MPL79491.1"/>
    </source>
</evidence>
<dbReference type="PANTHER" id="PTHR42951:SF14">
    <property type="entry name" value="METALLO-BETA-LACTAMASE SUPERFAMILY PROTEIN"/>
    <property type="match status" value="1"/>
</dbReference>
<dbReference type="InterPro" id="IPR050855">
    <property type="entry name" value="NDM-1-like"/>
</dbReference>
<organism evidence="2">
    <name type="scientific">bioreactor metagenome</name>
    <dbReference type="NCBI Taxonomy" id="1076179"/>
    <lineage>
        <taxon>unclassified sequences</taxon>
        <taxon>metagenomes</taxon>
        <taxon>ecological metagenomes</taxon>
    </lineage>
</organism>
<dbReference type="Gene3D" id="3.60.15.10">
    <property type="entry name" value="Ribonuclease Z/Hydroxyacylglutathione hydrolase-like"/>
    <property type="match status" value="1"/>
</dbReference>
<dbReference type="EMBL" id="VSSQ01000127">
    <property type="protein sequence ID" value="MPL79491.1"/>
    <property type="molecule type" value="Genomic_DNA"/>
</dbReference>
<accession>A0A644UKQ8</accession>
<sequence length="367" mass="41427">MPAKYVTASFQKKVTPYLTTFNDAEKKQFYLDADEAVKELVSMGKDPKEVLWVMQSIGLYLYGNSGKNFYIDYQKIVLSDTCVLWSMQPPGGGCIHLFQTPEGKLLIDAGYGVNYADWLNTLADLGLGDFSDIKHVLCTHGDADHVGMTGLLPVPPFVHPLTKEILENGSRSFASTNDLVLLEHVYTTTVNTFSQLVFPKEYILSKTEPLRMRGIFPVIDEICFAGIRFEVWESLGGHLAGQLFFYEPEEGLLFTSDAILNFATLTPWRLVYGSIPDYLITTVNINSEIGRYERTELMKLAVELDSGLRKKGKRLRLCCGHGAVSVLDDAGRLSVSDPVIHYSKRRHTEKLHDLFTRISWRIKRQLI</sequence>
<name>A0A644UKQ8_9ZZZZ</name>
<evidence type="ECO:0000259" key="1">
    <source>
        <dbReference type="SMART" id="SM00849"/>
    </source>
</evidence>
<dbReference type="PANTHER" id="PTHR42951">
    <property type="entry name" value="METALLO-BETA-LACTAMASE DOMAIN-CONTAINING"/>
    <property type="match status" value="1"/>
</dbReference>